<dbReference type="PROSITE" id="PS51462">
    <property type="entry name" value="NUDIX"/>
    <property type="match status" value="1"/>
</dbReference>
<dbReference type="AlphaFoldDB" id="A0A4Q1BW48"/>
<feature type="domain" description="Nudix hydrolase" evidence="7">
    <location>
        <begin position="45"/>
        <end position="177"/>
    </location>
</feature>
<keyword evidence="6" id="KW-0963">Cytoplasm</keyword>
<comment type="caution">
    <text evidence="8">The sequence shown here is derived from an EMBL/GenBank/DDBJ whole genome shotgun (WGS) entry which is preliminary data.</text>
</comment>
<evidence type="ECO:0000259" key="7">
    <source>
        <dbReference type="PROSITE" id="PS51462"/>
    </source>
</evidence>
<protein>
    <recommendedName>
        <fullName evidence="2 6">Cleavage and polyadenylation specificity factor subunit 5</fullName>
    </recommendedName>
</protein>
<proteinExistence type="inferred from homology"/>
<dbReference type="GO" id="GO:0031124">
    <property type="term" value="P:mRNA 3'-end processing"/>
    <property type="evidence" value="ECO:0007669"/>
    <property type="project" value="InterPro"/>
</dbReference>
<comment type="subcellular location">
    <subcellularLocation>
        <location evidence="6">Nucleus</location>
    </subcellularLocation>
    <subcellularLocation>
        <location evidence="6">Cytoplasm</location>
    </subcellularLocation>
</comment>
<dbReference type="SUPFAM" id="SSF55811">
    <property type="entry name" value="Nudix"/>
    <property type="match status" value="1"/>
</dbReference>
<dbReference type="STRING" id="5217.A0A4Q1BW48"/>
<keyword evidence="4 6" id="KW-0694">RNA-binding</keyword>
<dbReference type="GO" id="GO:0003729">
    <property type="term" value="F:mRNA binding"/>
    <property type="evidence" value="ECO:0007669"/>
    <property type="project" value="UniProtKB-UniRule"/>
</dbReference>
<dbReference type="EMBL" id="SDIL01000002">
    <property type="protein sequence ID" value="RXK42276.1"/>
    <property type="molecule type" value="Genomic_DNA"/>
</dbReference>
<dbReference type="PANTHER" id="PTHR13047">
    <property type="entry name" value="PRE-MRNA CLEAVAGE FACTOR IM, 25KD SUBUNIT"/>
    <property type="match status" value="1"/>
</dbReference>
<evidence type="ECO:0000256" key="1">
    <source>
        <dbReference type="ARBA" id="ARBA00009710"/>
    </source>
</evidence>
<dbReference type="CDD" id="cd18871">
    <property type="entry name" value="NUDIX_Cfim25_Nudt21"/>
    <property type="match status" value="1"/>
</dbReference>
<dbReference type="VEuPathDB" id="FungiDB:TREMEDRAFT_63582"/>
<reference evidence="8 9" key="1">
    <citation type="submission" date="2016-06" db="EMBL/GenBank/DDBJ databases">
        <title>Evolution of pathogenesis and genome organization in the Tremellales.</title>
        <authorList>
            <person name="Cuomo C."/>
            <person name="Litvintseva A."/>
            <person name="Heitman J."/>
            <person name="Chen Y."/>
            <person name="Sun S."/>
            <person name="Springer D."/>
            <person name="Dromer F."/>
            <person name="Young S."/>
            <person name="Zeng Q."/>
            <person name="Chapman S."/>
            <person name="Gujja S."/>
            <person name="Saif S."/>
            <person name="Birren B."/>
        </authorList>
    </citation>
    <scope>NUCLEOTIDE SEQUENCE [LARGE SCALE GENOMIC DNA]</scope>
    <source>
        <strain evidence="8 9">ATCC 28783</strain>
    </source>
</reference>
<dbReference type="InterPro" id="IPR015797">
    <property type="entry name" value="NUDIX_hydrolase-like_dom_sf"/>
</dbReference>
<dbReference type="Pfam" id="PF13869">
    <property type="entry name" value="NUDIX_2"/>
    <property type="match status" value="1"/>
</dbReference>
<evidence type="ECO:0000256" key="3">
    <source>
        <dbReference type="ARBA" id="ARBA00022664"/>
    </source>
</evidence>
<organism evidence="8 9">
    <name type="scientific">Tremella mesenterica</name>
    <name type="common">Jelly fungus</name>
    <dbReference type="NCBI Taxonomy" id="5217"/>
    <lineage>
        <taxon>Eukaryota</taxon>
        <taxon>Fungi</taxon>
        <taxon>Dikarya</taxon>
        <taxon>Basidiomycota</taxon>
        <taxon>Agaricomycotina</taxon>
        <taxon>Tremellomycetes</taxon>
        <taxon>Tremellales</taxon>
        <taxon>Tremellaceae</taxon>
        <taxon>Tremella</taxon>
    </lineage>
</organism>
<dbReference type="GO" id="GO:0005737">
    <property type="term" value="C:cytoplasm"/>
    <property type="evidence" value="ECO:0007669"/>
    <property type="project" value="UniProtKB-SubCell"/>
</dbReference>
<keyword evidence="9" id="KW-1185">Reference proteome</keyword>
<dbReference type="PIRSF" id="PIRSF017888">
    <property type="entry name" value="CPSF-25"/>
    <property type="match status" value="1"/>
</dbReference>
<name>A0A4Q1BW48_TREME</name>
<evidence type="ECO:0000313" key="8">
    <source>
        <dbReference type="EMBL" id="RXK42276.1"/>
    </source>
</evidence>
<dbReference type="FunFam" id="3.90.79.10:FF:000020">
    <property type="entry name" value="Pre-mRNA cleavage factor Im subunit 2"/>
    <property type="match status" value="1"/>
</dbReference>
<gene>
    <name evidence="8" type="ORF">M231_00266</name>
</gene>
<evidence type="ECO:0000256" key="2">
    <source>
        <dbReference type="ARBA" id="ARBA00016266"/>
    </source>
</evidence>
<sequence length="198" mass="22477">MSDTELKSYPMQNYTLIEREAQAEEDSSVSARMQRLEKQYAETGMRRSVEGVMVVMEHGFPHVLVLQVANGFYKLPGGYLDPTEPDGEGLLARMNEQLGVPLPDGGYARSKDGKDWTVGECLSIWWRPNFDTFSYPYLPAHVSFPKECRKLYMVNLPVKKTLAIPANMKLIALPVYEFYDNASRWGPQLAGLPYIMSK</sequence>
<dbReference type="Gene3D" id="3.90.79.10">
    <property type="entry name" value="Nucleoside Triphosphate Pyrophosphohydrolase"/>
    <property type="match status" value="1"/>
</dbReference>
<keyword evidence="3 6" id="KW-0507">mRNA processing</keyword>
<comment type="function">
    <text evidence="6">Component of the cleavage factor Im (CFIm) complex that functions as an activator of the pre-mRNA 3'-end cleavage and polyadenylation processing required for the maturation of pre-mRNA into functional mRNAs. CFIm contributes to the recruitment of multiprotein complexes on specific sequences on the pre-mRNA 3'-end, so called cleavage and polyadenylation signals (pA signals). Most pre-mRNAs contain multiple pA signals, resulting in alternative cleavage and polyadenylation (APA) producing mRNAs with variable 3'-end formation. The CFIm complex acts as a key regulator of cleavage and polyadenylation site choice during APA through its binding to 5'-UGUA-3' elements localized in the 3'-untranslated region (UTR) for a huge number of pre-mRNAs.</text>
</comment>
<comment type="similarity">
    <text evidence="1 6">Belongs to the Nudix hydrolase family. CPSF5 subfamily.</text>
</comment>
<evidence type="ECO:0000256" key="4">
    <source>
        <dbReference type="ARBA" id="ARBA00022884"/>
    </source>
</evidence>
<evidence type="ECO:0000256" key="6">
    <source>
        <dbReference type="PIRNR" id="PIRNR017888"/>
    </source>
</evidence>
<dbReference type="InParanoid" id="A0A4Q1BW48"/>
<dbReference type="Proteomes" id="UP000289152">
    <property type="component" value="Unassembled WGS sequence"/>
</dbReference>
<keyword evidence="5 6" id="KW-0539">Nucleus</keyword>
<dbReference type="OrthoDB" id="277288at2759"/>
<comment type="subunit">
    <text evidence="6">Homodimer (via N- and C-terminus); binds RNA as homodimer. Component of the cleavage factor Im (CFIm) complex.</text>
</comment>
<accession>A0A4Q1BW48</accession>
<dbReference type="InterPro" id="IPR016706">
    <property type="entry name" value="Cleav_polyA_spec_factor_su5"/>
</dbReference>
<evidence type="ECO:0000256" key="5">
    <source>
        <dbReference type="ARBA" id="ARBA00023242"/>
    </source>
</evidence>
<evidence type="ECO:0000313" key="9">
    <source>
        <dbReference type="Proteomes" id="UP000289152"/>
    </source>
</evidence>
<dbReference type="InterPro" id="IPR000086">
    <property type="entry name" value="NUDIX_hydrolase_dom"/>
</dbReference>
<dbReference type="GO" id="GO:0005849">
    <property type="term" value="C:mRNA cleavage factor complex"/>
    <property type="evidence" value="ECO:0007669"/>
    <property type="project" value="UniProtKB-UniRule"/>
</dbReference>